<comment type="function">
    <text evidence="13">Required for the formation of a threonylcarbamoyl group on adenosine at position 37 (t(6)A37) in tRNAs that read codons beginning with adenine.</text>
</comment>
<sequence length="316" mass="34366">MITTDITLIRERLNQGELIGLPTETVYGLAANVFNSKAVANIFTTKQRPTTNPLIVHVASISQARALVKRFPEKANLLAKQFWPGPLTLILPKNQSVSHAVTANQENVAIRIPNHPAAINLLNQLDFPLVAPSANPFNRISPTTAAHVDAYFPSIYTLDGGACQSGVESTIVGFEGDEVVLLRHGAISIESIEDCVGRILNRTAATEHASLPGQHKKHYAPSCELIVTYEPLFMLSTVKQKKVGILWYTSVQIESIHVDVNLVLAPTGDLAEAAKNLFAALHTMDQMGLDLIIVERLPAYGLGITINDRLDRAATK</sequence>
<dbReference type="Pfam" id="PF03481">
    <property type="entry name" value="Sua5_C"/>
    <property type="match status" value="1"/>
</dbReference>
<protein>
    <recommendedName>
        <fullName evidence="4 13">Threonylcarbamoyl-AMP synthase</fullName>
        <shortName evidence="13">TC-AMP synthase</shortName>
        <ecNumber evidence="3 13">2.7.7.87</ecNumber>
    </recommendedName>
    <alternativeName>
        <fullName evidence="11 13">L-threonylcarbamoyladenylate synthase</fullName>
    </alternativeName>
</protein>
<organism evidence="15 16">
    <name type="scientific">Aquirufa avitistagni</name>
    <dbReference type="NCBI Taxonomy" id="3104728"/>
    <lineage>
        <taxon>Bacteria</taxon>
        <taxon>Pseudomonadati</taxon>
        <taxon>Bacteroidota</taxon>
        <taxon>Cytophagia</taxon>
        <taxon>Cytophagales</taxon>
        <taxon>Flectobacillaceae</taxon>
        <taxon>Aquirufa</taxon>
    </lineage>
</organism>
<dbReference type="EC" id="2.7.7.87" evidence="3 13"/>
<dbReference type="PIRSF" id="PIRSF004930">
    <property type="entry name" value="Tln_factor_SUA5"/>
    <property type="match status" value="1"/>
</dbReference>
<evidence type="ECO:0000313" key="16">
    <source>
        <dbReference type="Proteomes" id="UP001598138"/>
    </source>
</evidence>
<keyword evidence="16" id="KW-1185">Reference proteome</keyword>
<keyword evidence="10 13" id="KW-0067">ATP-binding</keyword>
<gene>
    <name evidence="15" type="ORF">U0R10_07670</name>
</gene>
<dbReference type="NCBIfam" id="TIGR00057">
    <property type="entry name" value="L-threonylcarbamoyladenylate synthase"/>
    <property type="match status" value="1"/>
</dbReference>
<feature type="domain" description="YrdC-like" evidence="14">
    <location>
        <begin position="3"/>
        <end position="187"/>
    </location>
</feature>
<dbReference type="PANTHER" id="PTHR17490">
    <property type="entry name" value="SUA5"/>
    <property type="match status" value="1"/>
</dbReference>
<comment type="subcellular location">
    <subcellularLocation>
        <location evidence="1 13">Cytoplasm</location>
    </subcellularLocation>
</comment>
<dbReference type="Proteomes" id="UP001598138">
    <property type="component" value="Unassembled WGS sequence"/>
</dbReference>
<dbReference type="RefSeq" id="WP_377983375.1">
    <property type="nucleotide sequence ID" value="NZ_JBBKXZ010000002.1"/>
</dbReference>
<evidence type="ECO:0000256" key="12">
    <source>
        <dbReference type="ARBA" id="ARBA00048366"/>
    </source>
</evidence>
<dbReference type="InterPro" id="IPR017945">
    <property type="entry name" value="DHBP_synth_RibB-like_a/b_dom"/>
</dbReference>
<evidence type="ECO:0000256" key="2">
    <source>
        <dbReference type="ARBA" id="ARBA00007663"/>
    </source>
</evidence>
<keyword evidence="9 13" id="KW-0547">Nucleotide-binding</keyword>
<dbReference type="Gene3D" id="3.90.870.10">
    <property type="entry name" value="DHBP synthase"/>
    <property type="match status" value="1"/>
</dbReference>
<evidence type="ECO:0000313" key="15">
    <source>
        <dbReference type="EMBL" id="MFD3394493.1"/>
    </source>
</evidence>
<evidence type="ECO:0000256" key="7">
    <source>
        <dbReference type="ARBA" id="ARBA00022694"/>
    </source>
</evidence>
<evidence type="ECO:0000256" key="13">
    <source>
        <dbReference type="PIRNR" id="PIRNR004930"/>
    </source>
</evidence>
<dbReference type="SUPFAM" id="SSF55821">
    <property type="entry name" value="YrdC/RibB"/>
    <property type="match status" value="1"/>
</dbReference>
<evidence type="ECO:0000256" key="6">
    <source>
        <dbReference type="ARBA" id="ARBA00022679"/>
    </source>
</evidence>
<dbReference type="PROSITE" id="PS51163">
    <property type="entry name" value="YRDC"/>
    <property type="match status" value="1"/>
</dbReference>
<dbReference type="Pfam" id="PF01300">
    <property type="entry name" value="Sua5_yciO_yrdC"/>
    <property type="match status" value="1"/>
</dbReference>
<evidence type="ECO:0000256" key="9">
    <source>
        <dbReference type="ARBA" id="ARBA00022741"/>
    </source>
</evidence>
<comment type="caution">
    <text evidence="15">The sequence shown here is derived from an EMBL/GenBank/DDBJ whole genome shotgun (WGS) entry which is preliminary data.</text>
</comment>
<keyword evidence="5 13" id="KW-0963">Cytoplasm</keyword>
<evidence type="ECO:0000256" key="10">
    <source>
        <dbReference type="ARBA" id="ARBA00022840"/>
    </source>
</evidence>
<dbReference type="InterPro" id="IPR050156">
    <property type="entry name" value="TC-AMP_synthase_SUA5"/>
</dbReference>
<evidence type="ECO:0000256" key="5">
    <source>
        <dbReference type="ARBA" id="ARBA00022490"/>
    </source>
</evidence>
<dbReference type="PANTHER" id="PTHR17490:SF16">
    <property type="entry name" value="THREONYLCARBAMOYL-AMP SYNTHASE"/>
    <property type="match status" value="1"/>
</dbReference>
<evidence type="ECO:0000259" key="14">
    <source>
        <dbReference type="PROSITE" id="PS51163"/>
    </source>
</evidence>
<evidence type="ECO:0000256" key="11">
    <source>
        <dbReference type="ARBA" id="ARBA00029774"/>
    </source>
</evidence>
<evidence type="ECO:0000256" key="1">
    <source>
        <dbReference type="ARBA" id="ARBA00004496"/>
    </source>
</evidence>
<dbReference type="InterPro" id="IPR005145">
    <property type="entry name" value="Sua5_C"/>
</dbReference>
<accession>A0ABW6DEY2</accession>
<dbReference type="EMBL" id="JBBKXZ010000002">
    <property type="protein sequence ID" value="MFD3394493.1"/>
    <property type="molecule type" value="Genomic_DNA"/>
</dbReference>
<dbReference type="InterPro" id="IPR006070">
    <property type="entry name" value="Sua5-like_dom"/>
</dbReference>
<evidence type="ECO:0000256" key="3">
    <source>
        <dbReference type="ARBA" id="ARBA00012584"/>
    </source>
</evidence>
<comment type="catalytic activity">
    <reaction evidence="12 13">
        <text>L-threonine + hydrogencarbonate + ATP = L-threonylcarbamoyladenylate + diphosphate + H2O</text>
        <dbReference type="Rhea" id="RHEA:36407"/>
        <dbReference type="ChEBI" id="CHEBI:15377"/>
        <dbReference type="ChEBI" id="CHEBI:17544"/>
        <dbReference type="ChEBI" id="CHEBI:30616"/>
        <dbReference type="ChEBI" id="CHEBI:33019"/>
        <dbReference type="ChEBI" id="CHEBI:57926"/>
        <dbReference type="ChEBI" id="CHEBI:73682"/>
        <dbReference type="EC" id="2.7.7.87"/>
    </reaction>
</comment>
<dbReference type="GO" id="GO:0061710">
    <property type="term" value="F:L-threonylcarbamoyladenylate synthase"/>
    <property type="evidence" value="ECO:0007669"/>
    <property type="project" value="UniProtKB-EC"/>
</dbReference>
<proteinExistence type="inferred from homology"/>
<reference evidence="15 16" key="1">
    <citation type="submission" date="2024-03" db="EMBL/GenBank/DDBJ databases">
        <title>Aquirufa genome sequencing.</title>
        <authorList>
            <person name="Pitt A."/>
            <person name="Hahn M.W."/>
        </authorList>
    </citation>
    <scope>NUCLEOTIDE SEQUENCE [LARGE SCALE GENOMIC DNA]</scope>
    <source>
        <strain evidence="15 16">OSTEICH-129V</strain>
    </source>
</reference>
<keyword evidence="7 13" id="KW-0819">tRNA processing</keyword>
<dbReference type="InterPro" id="IPR010923">
    <property type="entry name" value="T(6)A37_SUA5"/>
</dbReference>
<keyword evidence="6 13" id="KW-0808">Transferase</keyword>
<keyword evidence="8 13" id="KW-0548">Nucleotidyltransferase</keyword>
<evidence type="ECO:0000256" key="8">
    <source>
        <dbReference type="ARBA" id="ARBA00022695"/>
    </source>
</evidence>
<comment type="similarity">
    <text evidence="2 13">Belongs to the SUA5 family.</text>
</comment>
<evidence type="ECO:0000256" key="4">
    <source>
        <dbReference type="ARBA" id="ARBA00015492"/>
    </source>
</evidence>
<dbReference type="Gene3D" id="3.40.50.11030">
    <property type="entry name" value="Threonylcarbamoyl-AMP synthase, C-terminal domain"/>
    <property type="match status" value="1"/>
</dbReference>
<name>A0ABW6DEY2_9BACT</name>
<dbReference type="InterPro" id="IPR038385">
    <property type="entry name" value="Sua5/YwlC_C"/>
</dbReference>